<name>A0ABR2YE71_9CHLO</name>
<evidence type="ECO:0000313" key="2">
    <source>
        <dbReference type="Proteomes" id="UP001491310"/>
    </source>
</evidence>
<accession>A0ABR2YE71</accession>
<reference evidence="1 2" key="1">
    <citation type="journal article" date="2024" name="Nat. Commun.">
        <title>Phylogenomics reveals the evolutionary origins of lichenization in chlorophyte algae.</title>
        <authorList>
            <person name="Puginier C."/>
            <person name="Libourel C."/>
            <person name="Otte J."/>
            <person name="Skaloud P."/>
            <person name="Haon M."/>
            <person name="Grisel S."/>
            <person name="Petersen M."/>
            <person name="Berrin J.G."/>
            <person name="Delaux P.M."/>
            <person name="Dal Grande F."/>
            <person name="Keller J."/>
        </authorList>
    </citation>
    <scope>NUCLEOTIDE SEQUENCE [LARGE SCALE GENOMIC DNA]</scope>
    <source>
        <strain evidence="1 2">SAG 216-7</strain>
    </source>
</reference>
<organism evidence="1 2">
    <name type="scientific">Coccomyxa subellipsoidea</name>
    <dbReference type="NCBI Taxonomy" id="248742"/>
    <lineage>
        <taxon>Eukaryota</taxon>
        <taxon>Viridiplantae</taxon>
        <taxon>Chlorophyta</taxon>
        <taxon>core chlorophytes</taxon>
        <taxon>Trebouxiophyceae</taxon>
        <taxon>Trebouxiophyceae incertae sedis</taxon>
        <taxon>Coccomyxaceae</taxon>
        <taxon>Coccomyxa</taxon>
    </lineage>
</organism>
<evidence type="ECO:0000313" key="1">
    <source>
        <dbReference type="EMBL" id="KAK9903348.1"/>
    </source>
</evidence>
<protein>
    <submittedName>
        <fullName evidence="1">Uncharacterized protein</fullName>
    </submittedName>
</protein>
<sequence length="254" mass="27918">MDLSRTTESPGLFCGADKEISSSFFQAEVIGNFTKGNARAFFDRMRPAAGLAAINQEEWEDIYEVCGGNAGLLRRVATSRLTVAETLADLLRPIKRNVEAGLFPVEDAGYTGQQFWDAVCAIRQAPNHAVTEADMLDVLGGGQAGGKVLQAMVKDNKLARRPYSRWAEDIPKLAFGSDEDPVVTAPLPPLLYLMQRLQKPKAFESRLASDAEAVDVVNVSRALREVIQRIAAVDSQLDAILIKERRARGWRKEA</sequence>
<dbReference type="PANTHER" id="PTHR37096">
    <property type="entry name" value="YALI0E33429P"/>
    <property type="match status" value="1"/>
</dbReference>
<dbReference type="PANTHER" id="PTHR37096:SF1">
    <property type="entry name" value="AAA+ ATPASE DOMAIN-CONTAINING PROTEIN"/>
    <property type="match status" value="1"/>
</dbReference>
<dbReference type="EMBL" id="JALJOT010000014">
    <property type="protein sequence ID" value="KAK9903348.1"/>
    <property type="molecule type" value="Genomic_DNA"/>
</dbReference>
<keyword evidence="2" id="KW-1185">Reference proteome</keyword>
<proteinExistence type="predicted"/>
<dbReference type="Proteomes" id="UP001491310">
    <property type="component" value="Unassembled WGS sequence"/>
</dbReference>
<dbReference type="InterPro" id="IPR051667">
    <property type="entry name" value="Archaeal_ATPase_domain"/>
</dbReference>
<gene>
    <name evidence="1" type="ORF">WJX75_003495</name>
</gene>
<comment type="caution">
    <text evidence="1">The sequence shown here is derived from an EMBL/GenBank/DDBJ whole genome shotgun (WGS) entry which is preliminary data.</text>
</comment>